<gene>
    <name evidence="4" type="primary">fadR_1</name>
    <name evidence="4" type="ORF">HALOF300_03361</name>
</gene>
<evidence type="ECO:0000256" key="1">
    <source>
        <dbReference type="ARBA" id="ARBA00023125"/>
    </source>
</evidence>
<dbReference type="AlphaFoldDB" id="A0A7M4DMI9"/>
<dbReference type="PROSITE" id="PS50977">
    <property type="entry name" value="HTH_TETR_2"/>
    <property type="match status" value="1"/>
</dbReference>
<name>A0A7M4DMI9_9MICO</name>
<keyword evidence="1 2" id="KW-0238">DNA-binding</keyword>
<dbReference type="InterPro" id="IPR009057">
    <property type="entry name" value="Homeodomain-like_sf"/>
</dbReference>
<dbReference type="GO" id="GO:0000976">
    <property type="term" value="F:transcription cis-regulatory region binding"/>
    <property type="evidence" value="ECO:0007669"/>
    <property type="project" value="TreeGrafter"/>
</dbReference>
<dbReference type="SUPFAM" id="SSF46689">
    <property type="entry name" value="Homeodomain-like"/>
    <property type="match status" value="1"/>
</dbReference>
<dbReference type="Gene3D" id="1.10.10.60">
    <property type="entry name" value="Homeodomain-like"/>
    <property type="match status" value="1"/>
</dbReference>
<protein>
    <submittedName>
        <fullName evidence="4">Fatty acid metabolism regulator protein</fullName>
    </submittedName>
</protein>
<accession>A0A7M4DMI9</accession>
<dbReference type="PANTHER" id="PTHR30055:SF226">
    <property type="entry name" value="HTH-TYPE TRANSCRIPTIONAL REGULATOR PKSA"/>
    <property type="match status" value="1"/>
</dbReference>
<dbReference type="Pfam" id="PF17932">
    <property type="entry name" value="TetR_C_24"/>
    <property type="match status" value="1"/>
</dbReference>
<comment type="caution">
    <text evidence="4">The sequence shown here is derived from an EMBL/GenBank/DDBJ whole genome shotgun (WGS) entry which is preliminary data.</text>
</comment>
<feature type="DNA-binding region" description="H-T-H motif" evidence="2">
    <location>
        <begin position="40"/>
        <end position="59"/>
    </location>
</feature>
<dbReference type="Proteomes" id="UP000419743">
    <property type="component" value="Unassembled WGS sequence"/>
</dbReference>
<feature type="domain" description="HTH tetR-type" evidence="3">
    <location>
        <begin position="17"/>
        <end position="77"/>
    </location>
</feature>
<dbReference type="PANTHER" id="PTHR30055">
    <property type="entry name" value="HTH-TYPE TRANSCRIPTIONAL REGULATOR RUTR"/>
    <property type="match status" value="1"/>
</dbReference>
<dbReference type="SUPFAM" id="SSF48498">
    <property type="entry name" value="Tetracyclin repressor-like, C-terminal domain"/>
    <property type="match status" value="1"/>
</dbReference>
<dbReference type="EMBL" id="CACRYJ010000048">
    <property type="protein sequence ID" value="VZO38599.1"/>
    <property type="molecule type" value="Genomic_DNA"/>
</dbReference>
<reference evidence="4 5" key="1">
    <citation type="submission" date="2019-11" db="EMBL/GenBank/DDBJ databases">
        <authorList>
            <person name="Criscuolo A."/>
        </authorList>
    </citation>
    <scope>NUCLEOTIDE SEQUENCE [LARGE SCALE GENOMIC DNA]</scope>
    <source>
        <strain evidence="4">CIP111667</strain>
    </source>
</reference>
<dbReference type="GO" id="GO:0003700">
    <property type="term" value="F:DNA-binding transcription factor activity"/>
    <property type="evidence" value="ECO:0007669"/>
    <property type="project" value="TreeGrafter"/>
</dbReference>
<dbReference type="PRINTS" id="PR00455">
    <property type="entry name" value="HTHTETR"/>
</dbReference>
<sequence length="212" mass="22448">MRSESGSIGRSGTFTEAARRAQIMDAAIATVNDVGYHRASLAQIAARAGIAKSIISYHFEGKEQLLLYVIDEVFTGVEEATRAAVAAAVAAADDPAARLAAFARGYLTFVRDHREEMIAAVEIAVSHRDGDGVPLYLAESDEENALLEGMVADGIAAGQFRQVDLTVARTTVIHALDGALTRSQIDAGVDLDAYGDQLIPMLLAALGYRPDG</sequence>
<dbReference type="Gene3D" id="1.10.357.10">
    <property type="entry name" value="Tetracycline Repressor, domain 2"/>
    <property type="match status" value="1"/>
</dbReference>
<dbReference type="InterPro" id="IPR001647">
    <property type="entry name" value="HTH_TetR"/>
</dbReference>
<evidence type="ECO:0000259" key="3">
    <source>
        <dbReference type="PROSITE" id="PS50977"/>
    </source>
</evidence>
<dbReference type="Pfam" id="PF00440">
    <property type="entry name" value="TetR_N"/>
    <property type="match status" value="1"/>
</dbReference>
<dbReference type="InterPro" id="IPR036271">
    <property type="entry name" value="Tet_transcr_reg_TetR-rel_C_sf"/>
</dbReference>
<keyword evidence="5" id="KW-1185">Reference proteome</keyword>
<organism evidence="4 5">
    <name type="scientific">Occultella aeris</name>
    <dbReference type="NCBI Taxonomy" id="2761496"/>
    <lineage>
        <taxon>Bacteria</taxon>
        <taxon>Bacillati</taxon>
        <taxon>Actinomycetota</taxon>
        <taxon>Actinomycetes</taxon>
        <taxon>Micrococcales</taxon>
        <taxon>Ruaniaceae</taxon>
        <taxon>Occultella</taxon>
    </lineage>
</organism>
<dbReference type="RefSeq" id="WP_156742036.1">
    <property type="nucleotide sequence ID" value="NZ_CACRYJ010000048.1"/>
</dbReference>
<dbReference type="InterPro" id="IPR050109">
    <property type="entry name" value="HTH-type_TetR-like_transc_reg"/>
</dbReference>
<evidence type="ECO:0000256" key="2">
    <source>
        <dbReference type="PROSITE-ProRule" id="PRU00335"/>
    </source>
</evidence>
<evidence type="ECO:0000313" key="4">
    <source>
        <dbReference type="EMBL" id="VZO38599.1"/>
    </source>
</evidence>
<evidence type="ECO:0000313" key="5">
    <source>
        <dbReference type="Proteomes" id="UP000419743"/>
    </source>
</evidence>
<proteinExistence type="predicted"/>
<dbReference type="InterPro" id="IPR041490">
    <property type="entry name" value="KstR2_TetR_C"/>
</dbReference>